<reference evidence="10 11" key="1">
    <citation type="submission" date="2016-10" db="EMBL/GenBank/DDBJ databases">
        <authorList>
            <person name="de Groot N.N."/>
        </authorList>
    </citation>
    <scope>NUCLEOTIDE SEQUENCE [LARGE SCALE GENOMIC DNA]</scope>
    <source>
        <strain evidence="10 11">DSM 16957</strain>
    </source>
</reference>
<keyword evidence="11" id="KW-1185">Reference proteome</keyword>
<dbReference type="STRING" id="265719.SAMN04488509_10926"/>
<dbReference type="GO" id="GO:0046983">
    <property type="term" value="F:protein dimerization activity"/>
    <property type="evidence" value="ECO:0007669"/>
    <property type="project" value="InterPro"/>
</dbReference>
<evidence type="ECO:0000256" key="2">
    <source>
        <dbReference type="ARBA" id="ARBA00012438"/>
    </source>
</evidence>
<keyword evidence="4" id="KW-0808">Transferase</keyword>
<accession>A0A1G6Y7X0</accession>
<keyword evidence="6 10" id="KW-0418">Kinase</keyword>
<dbReference type="Proteomes" id="UP000199603">
    <property type="component" value="Unassembled WGS sequence"/>
</dbReference>
<dbReference type="GO" id="GO:0005524">
    <property type="term" value="F:ATP binding"/>
    <property type="evidence" value="ECO:0007669"/>
    <property type="project" value="UniProtKB-KW"/>
</dbReference>
<evidence type="ECO:0000256" key="5">
    <source>
        <dbReference type="ARBA" id="ARBA00022741"/>
    </source>
</evidence>
<evidence type="ECO:0000256" key="7">
    <source>
        <dbReference type="ARBA" id="ARBA00022840"/>
    </source>
</evidence>
<comment type="catalytic activity">
    <reaction evidence="1">
        <text>ATP + protein L-histidine = ADP + protein N-phospho-L-histidine.</text>
        <dbReference type="EC" id="2.7.13.3"/>
    </reaction>
</comment>
<dbReference type="InterPro" id="IPR011712">
    <property type="entry name" value="Sig_transdc_His_kin_sub3_dim/P"/>
</dbReference>
<gene>
    <name evidence="10" type="ORF">SAMN04488509_10926</name>
</gene>
<keyword evidence="7" id="KW-0067">ATP-binding</keyword>
<dbReference type="Pfam" id="PF07730">
    <property type="entry name" value="HisKA_3"/>
    <property type="match status" value="1"/>
</dbReference>
<name>A0A1G6Y7X0_9GAMM</name>
<dbReference type="GO" id="GO:0000155">
    <property type="term" value="F:phosphorelay sensor kinase activity"/>
    <property type="evidence" value="ECO:0007669"/>
    <property type="project" value="InterPro"/>
</dbReference>
<dbReference type="RefSeq" id="WP_091243672.1">
    <property type="nucleotide sequence ID" value="NZ_FNAG01000009.1"/>
</dbReference>
<dbReference type="GO" id="GO:0016020">
    <property type="term" value="C:membrane"/>
    <property type="evidence" value="ECO:0007669"/>
    <property type="project" value="InterPro"/>
</dbReference>
<keyword evidence="8" id="KW-0902">Two-component regulatory system</keyword>
<keyword evidence="5" id="KW-0547">Nucleotide-binding</keyword>
<dbReference type="EC" id="2.7.13.3" evidence="2"/>
<sequence>MSDASTPPPTALAQLIALDEAERRHIAHVLHSEVGQSLTAALLSLQFFAEGGLPADEVEGVADSVREALQQVRALSLQLRPPLLDEIGLEPALRSTLEQIAQRRGFDFELDTRSADTPPPAWLAISLFRWVQALAEATPEGETLRIELRQEAGEVSLRFALRGPLPPRWREDSAARARVLGADVSANHKGLRIRLST</sequence>
<keyword evidence="3" id="KW-0597">Phosphoprotein</keyword>
<proteinExistence type="predicted"/>
<dbReference type="OrthoDB" id="9797605at2"/>
<dbReference type="AlphaFoldDB" id="A0A1G6Y7X0"/>
<evidence type="ECO:0000313" key="11">
    <source>
        <dbReference type="Proteomes" id="UP000199603"/>
    </source>
</evidence>
<dbReference type="PANTHER" id="PTHR24421:SF10">
    <property type="entry name" value="NITRATE_NITRITE SENSOR PROTEIN NARQ"/>
    <property type="match status" value="1"/>
</dbReference>
<dbReference type="EMBL" id="FNAG01000009">
    <property type="protein sequence ID" value="SDD86594.1"/>
    <property type="molecule type" value="Genomic_DNA"/>
</dbReference>
<evidence type="ECO:0000313" key="10">
    <source>
        <dbReference type="EMBL" id="SDD86594.1"/>
    </source>
</evidence>
<dbReference type="PANTHER" id="PTHR24421">
    <property type="entry name" value="NITRATE/NITRITE SENSOR PROTEIN NARX-RELATED"/>
    <property type="match status" value="1"/>
</dbReference>
<evidence type="ECO:0000256" key="6">
    <source>
        <dbReference type="ARBA" id="ARBA00022777"/>
    </source>
</evidence>
<feature type="domain" description="Signal transduction histidine kinase subgroup 3 dimerisation and phosphoacceptor" evidence="9">
    <location>
        <begin position="22"/>
        <end position="83"/>
    </location>
</feature>
<evidence type="ECO:0000259" key="9">
    <source>
        <dbReference type="Pfam" id="PF07730"/>
    </source>
</evidence>
<evidence type="ECO:0000256" key="3">
    <source>
        <dbReference type="ARBA" id="ARBA00022553"/>
    </source>
</evidence>
<evidence type="ECO:0000256" key="4">
    <source>
        <dbReference type="ARBA" id="ARBA00022679"/>
    </source>
</evidence>
<evidence type="ECO:0000256" key="8">
    <source>
        <dbReference type="ARBA" id="ARBA00023012"/>
    </source>
</evidence>
<dbReference type="Gene3D" id="1.20.5.1930">
    <property type="match status" value="1"/>
</dbReference>
<evidence type="ECO:0000256" key="1">
    <source>
        <dbReference type="ARBA" id="ARBA00000085"/>
    </source>
</evidence>
<dbReference type="InterPro" id="IPR050482">
    <property type="entry name" value="Sensor_HK_TwoCompSys"/>
</dbReference>
<protein>
    <recommendedName>
        <fullName evidence="2">histidine kinase</fullName>
        <ecNumber evidence="2">2.7.13.3</ecNumber>
    </recommendedName>
</protein>
<organism evidence="10 11">
    <name type="scientific">Aquimonas voraii</name>
    <dbReference type="NCBI Taxonomy" id="265719"/>
    <lineage>
        <taxon>Bacteria</taxon>
        <taxon>Pseudomonadati</taxon>
        <taxon>Pseudomonadota</taxon>
        <taxon>Gammaproteobacteria</taxon>
        <taxon>Lysobacterales</taxon>
        <taxon>Lysobacteraceae</taxon>
        <taxon>Aquimonas</taxon>
    </lineage>
</organism>